<evidence type="ECO:0000313" key="2">
    <source>
        <dbReference type="Proteomes" id="UP001176961"/>
    </source>
</evidence>
<dbReference type="EMBL" id="CATQJL010000316">
    <property type="protein sequence ID" value="CAJ0607384.1"/>
    <property type="molecule type" value="Genomic_DNA"/>
</dbReference>
<proteinExistence type="predicted"/>
<gene>
    <name evidence="1" type="ORF">CYNAS_LOCUS19367</name>
</gene>
<dbReference type="AlphaFoldDB" id="A0AA36MC13"/>
<organism evidence="1 2">
    <name type="scientific">Cylicocyclus nassatus</name>
    <name type="common">Nematode worm</name>
    <dbReference type="NCBI Taxonomy" id="53992"/>
    <lineage>
        <taxon>Eukaryota</taxon>
        <taxon>Metazoa</taxon>
        <taxon>Ecdysozoa</taxon>
        <taxon>Nematoda</taxon>
        <taxon>Chromadorea</taxon>
        <taxon>Rhabditida</taxon>
        <taxon>Rhabditina</taxon>
        <taxon>Rhabditomorpha</taxon>
        <taxon>Strongyloidea</taxon>
        <taxon>Strongylidae</taxon>
        <taxon>Cylicocyclus</taxon>
    </lineage>
</organism>
<evidence type="ECO:0000313" key="1">
    <source>
        <dbReference type="EMBL" id="CAJ0607384.1"/>
    </source>
</evidence>
<name>A0AA36MC13_CYLNA</name>
<keyword evidence="2" id="KW-1185">Reference proteome</keyword>
<reference evidence="1" key="1">
    <citation type="submission" date="2023-07" db="EMBL/GenBank/DDBJ databases">
        <authorList>
            <consortium name="CYATHOMIX"/>
        </authorList>
    </citation>
    <scope>NUCLEOTIDE SEQUENCE</scope>
    <source>
        <strain evidence="1">N/A</strain>
    </source>
</reference>
<sequence>MSSSERIATLKDVPLVSSPFAEVAMLGDQLSREVERSIQLREADLRGLNETLINTINIVELARKLGAGGAGTEFPSVIGYFDIAKTLLSSSLRDISIFRRERVLRSPGLDPYKAMLPIADFRLPGPQWFTACPEQYIRNCSDAS</sequence>
<accession>A0AA36MC13</accession>
<comment type="caution">
    <text evidence="1">The sequence shown here is derived from an EMBL/GenBank/DDBJ whole genome shotgun (WGS) entry which is preliminary data.</text>
</comment>
<dbReference type="Proteomes" id="UP001176961">
    <property type="component" value="Unassembled WGS sequence"/>
</dbReference>
<protein>
    <submittedName>
        <fullName evidence="1">Uncharacterized protein</fullName>
    </submittedName>
</protein>